<evidence type="ECO:0000259" key="11">
    <source>
        <dbReference type="PROSITE" id="PS50111"/>
    </source>
</evidence>
<proteinExistence type="inferred from homology"/>
<dbReference type="PROSITE" id="PS50111">
    <property type="entry name" value="CHEMOTAXIS_TRANSDUC_2"/>
    <property type="match status" value="1"/>
</dbReference>
<keyword evidence="4 10" id="KW-1133">Transmembrane helix</keyword>
<dbReference type="SMART" id="SM01049">
    <property type="entry name" value="Cache_2"/>
    <property type="match status" value="1"/>
</dbReference>
<evidence type="ECO:0000256" key="4">
    <source>
        <dbReference type="ARBA" id="ARBA00022989"/>
    </source>
</evidence>
<evidence type="ECO:0000256" key="2">
    <source>
        <dbReference type="ARBA" id="ARBA00022475"/>
    </source>
</evidence>
<dbReference type="SMART" id="SM00283">
    <property type="entry name" value="MA"/>
    <property type="match status" value="1"/>
</dbReference>
<keyword evidence="14" id="KW-1185">Reference proteome</keyword>
<evidence type="ECO:0000256" key="3">
    <source>
        <dbReference type="ARBA" id="ARBA00022692"/>
    </source>
</evidence>
<dbReference type="PANTHER" id="PTHR32089">
    <property type="entry name" value="METHYL-ACCEPTING CHEMOTAXIS PROTEIN MCPB"/>
    <property type="match status" value="1"/>
</dbReference>
<feature type="domain" description="HAMP" evidence="12">
    <location>
        <begin position="256"/>
        <end position="310"/>
    </location>
</feature>
<dbReference type="Pfam" id="PF00672">
    <property type="entry name" value="HAMP"/>
    <property type="match status" value="1"/>
</dbReference>
<dbReference type="GO" id="GO:0005886">
    <property type="term" value="C:plasma membrane"/>
    <property type="evidence" value="ECO:0007669"/>
    <property type="project" value="UniProtKB-SubCell"/>
</dbReference>
<dbReference type="Gene3D" id="1.10.287.950">
    <property type="entry name" value="Methyl-accepting chemotaxis protein"/>
    <property type="match status" value="1"/>
</dbReference>
<keyword evidence="5 10" id="KW-0472">Membrane</keyword>
<dbReference type="InterPro" id="IPR004089">
    <property type="entry name" value="MCPsignal_dom"/>
</dbReference>
<keyword evidence="3 10" id="KW-0812">Transmembrane</keyword>
<feature type="coiled-coil region" evidence="9">
    <location>
        <begin position="489"/>
        <end position="527"/>
    </location>
</feature>
<evidence type="ECO:0000256" key="6">
    <source>
        <dbReference type="ARBA" id="ARBA00023224"/>
    </source>
</evidence>
<evidence type="ECO:0000256" key="1">
    <source>
        <dbReference type="ARBA" id="ARBA00004651"/>
    </source>
</evidence>
<dbReference type="PANTHER" id="PTHR32089:SF112">
    <property type="entry name" value="LYSOZYME-LIKE PROTEIN-RELATED"/>
    <property type="match status" value="1"/>
</dbReference>
<feature type="domain" description="Methyl-accepting transducer" evidence="11">
    <location>
        <begin position="345"/>
        <end position="581"/>
    </location>
</feature>
<keyword evidence="9" id="KW-0175">Coiled coil</keyword>
<dbReference type="RefSeq" id="WP_134112267.1">
    <property type="nucleotide sequence ID" value="NZ_SOBG01000001.1"/>
</dbReference>
<dbReference type="Gene3D" id="6.10.340.10">
    <property type="match status" value="1"/>
</dbReference>
<dbReference type="CDD" id="cd11386">
    <property type="entry name" value="MCP_signal"/>
    <property type="match status" value="1"/>
</dbReference>
<dbReference type="InterPro" id="IPR033480">
    <property type="entry name" value="sCache_2"/>
</dbReference>
<dbReference type="SUPFAM" id="SSF58104">
    <property type="entry name" value="Methyl-accepting chemotaxis protein (MCP) signaling domain"/>
    <property type="match status" value="1"/>
</dbReference>
<evidence type="ECO:0000256" key="10">
    <source>
        <dbReference type="SAM" id="Phobius"/>
    </source>
</evidence>
<organism evidence="13 14">
    <name type="scientific">Hypnocyclicus thermotrophus</name>
    <dbReference type="NCBI Taxonomy" id="1627895"/>
    <lineage>
        <taxon>Bacteria</taxon>
        <taxon>Fusobacteriati</taxon>
        <taxon>Fusobacteriota</taxon>
        <taxon>Fusobacteriia</taxon>
        <taxon>Fusobacteriales</taxon>
        <taxon>Fusobacteriaceae</taxon>
        <taxon>Hypnocyclicus</taxon>
    </lineage>
</organism>
<sequence length="635" mass="71119">MKKIKKKKNKKSGLKKNNFLKKLNLKNFSLKKMRIGTKIEIAVVILLILFSGINVYQNIKAEKEKASEYIARLENEGTLSVQNELTEMVRIVSGMIKGKSLDEIKEVLGTVRYNKNGSGYFWLTNAKGPYPTMLFEPQFKSEIGKVLDDAKYNIIGEDGKNVYKVLLDQVRRKGGGFVQYEWKKPGSMSAGTLLIYGTKVEDYILITGTYIDEILEKIKIEKINALNKIDDLKRRAIINSIIVIIIGIILIKIIVNKALKPLKIINKNMKEISEGEANLTVKLDIKTQDEVGELAGYFNKFIEKLHDLIFDMKSLSNILIEKNDYIHNTMDNIISGSKSKYFDLLEEKLENGTIDLQQYIGTILDNVRNQAAASEESLAAIEQISAVSQNVVGNTNIVSKESEKALEISKQGRKKIENMNLQMGTIGESVEKADGEIEELVKSSENIGSITLAINAIAEQTNLLALNAAIEAARAGEAGRGFAVVADEIRKLAEQTNKETQKIENIVNEIQNQINNVKKSNSDIDEKVDFAVKATEELKNTINKINEIIYNNNEYVKNVTQMINEEQTSIEEVTKAIELLTNSSTDIEGIAINTNDISEKIGQILDNNLDELKGMISLVEELDVKIQGFKTKNNK</sequence>
<gene>
    <name evidence="13" type="ORF">EV215_0363</name>
</gene>
<dbReference type="EMBL" id="SOBG01000001">
    <property type="protein sequence ID" value="TDT72553.1"/>
    <property type="molecule type" value="Genomic_DNA"/>
</dbReference>
<evidence type="ECO:0000313" key="13">
    <source>
        <dbReference type="EMBL" id="TDT72553.1"/>
    </source>
</evidence>
<dbReference type="CDD" id="cd06225">
    <property type="entry name" value="HAMP"/>
    <property type="match status" value="1"/>
</dbReference>
<dbReference type="AlphaFoldDB" id="A0AA46E1I1"/>
<dbReference type="Proteomes" id="UP000294678">
    <property type="component" value="Unassembled WGS sequence"/>
</dbReference>
<feature type="transmembrane region" description="Helical" evidence="10">
    <location>
        <begin position="236"/>
        <end position="255"/>
    </location>
</feature>
<dbReference type="PROSITE" id="PS50885">
    <property type="entry name" value="HAMP"/>
    <property type="match status" value="1"/>
</dbReference>
<dbReference type="InterPro" id="IPR003660">
    <property type="entry name" value="HAMP_dom"/>
</dbReference>
<keyword evidence="6 8" id="KW-0807">Transducer</keyword>
<dbReference type="GO" id="GO:0007165">
    <property type="term" value="P:signal transduction"/>
    <property type="evidence" value="ECO:0007669"/>
    <property type="project" value="UniProtKB-KW"/>
</dbReference>
<accession>A0AA46E1I1</accession>
<dbReference type="Pfam" id="PF08269">
    <property type="entry name" value="dCache_2"/>
    <property type="match status" value="1"/>
</dbReference>
<dbReference type="SMART" id="SM00304">
    <property type="entry name" value="HAMP"/>
    <property type="match status" value="1"/>
</dbReference>
<evidence type="ECO:0000313" key="14">
    <source>
        <dbReference type="Proteomes" id="UP000294678"/>
    </source>
</evidence>
<comment type="subcellular location">
    <subcellularLocation>
        <location evidence="1">Cell membrane</location>
        <topology evidence="1">Multi-pass membrane protein</topology>
    </subcellularLocation>
</comment>
<protein>
    <submittedName>
        <fullName evidence="13">Methyl-accepting chemotaxis sensory transducer with Cache sensor</fullName>
    </submittedName>
</protein>
<comment type="similarity">
    <text evidence="7">Belongs to the methyl-accepting chemotaxis (MCP) protein family.</text>
</comment>
<keyword evidence="2" id="KW-1003">Cell membrane</keyword>
<name>A0AA46E1I1_9FUSO</name>
<comment type="caution">
    <text evidence="13">The sequence shown here is derived from an EMBL/GenBank/DDBJ whole genome shotgun (WGS) entry which is preliminary data.</text>
</comment>
<dbReference type="InterPro" id="IPR004010">
    <property type="entry name" value="Double_Cache_2"/>
</dbReference>
<evidence type="ECO:0000259" key="12">
    <source>
        <dbReference type="PROSITE" id="PS50885"/>
    </source>
</evidence>
<evidence type="ECO:0000256" key="9">
    <source>
        <dbReference type="SAM" id="Coils"/>
    </source>
</evidence>
<dbReference type="Pfam" id="PF00015">
    <property type="entry name" value="MCPsignal"/>
    <property type="match status" value="1"/>
</dbReference>
<evidence type="ECO:0000256" key="5">
    <source>
        <dbReference type="ARBA" id="ARBA00023136"/>
    </source>
</evidence>
<evidence type="ECO:0000256" key="8">
    <source>
        <dbReference type="PROSITE-ProRule" id="PRU00284"/>
    </source>
</evidence>
<evidence type="ECO:0000256" key="7">
    <source>
        <dbReference type="ARBA" id="ARBA00029447"/>
    </source>
</evidence>
<reference evidence="13 14" key="1">
    <citation type="submission" date="2019-03" db="EMBL/GenBank/DDBJ databases">
        <title>Genomic Encyclopedia of Type Strains, Phase IV (KMG-IV): sequencing the most valuable type-strain genomes for metagenomic binning, comparative biology and taxonomic classification.</title>
        <authorList>
            <person name="Goeker M."/>
        </authorList>
    </citation>
    <scope>NUCLEOTIDE SEQUENCE [LARGE SCALE GENOMIC DNA]</scope>
    <source>
        <strain evidence="13 14">DSM 100055</strain>
    </source>
</reference>
<dbReference type="Gene3D" id="3.30.450.20">
    <property type="entry name" value="PAS domain"/>
    <property type="match status" value="1"/>
</dbReference>